<comment type="similarity">
    <text evidence="4">Belongs to the PhyH family.</text>
</comment>
<dbReference type="InterPro" id="IPR008775">
    <property type="entry name" value="Phytyl_CoA_dOase-like"/>
</dbReference>
<keyword evidence="8" id="KW-0560">Oxidoreductase</keyword>
<dbReference type="Gene3D" id="2.60.120.620">
    <property type="entry name" value="q2cbj1_9rhob like domain"/>
    <property type="match status" value="1"/>
</dbReference>
<dbReference type="GO" id="GO:0046872">
    <property type="term" value="F:metal ion binding"/>
    <property type="evidence" value="ECO:0007669"/>
    <property type="project" value="UniProtKB-KW"/>
</dbReference>
<accession>A0A2A2LTY9</accession>
<dbReference type="EC" id="1.14.11.18" evidence="10"/>
<evidence type="ECO:0000256" key="10">
    <source>
        <dbReference type="ARBA" id="ARBA00034809"/>
    </source>
</evidence>
<comment type="cofactor">
    <cofactor evidence="1">
        <name>L-ascorbate</name>
        <dbReference type="ChEBI" id="CHEBI:38290"/>
    </cofactor>
</comment>
<dbReference type="GO" id="GO:0005777">
    <property type="term" value="C:peroxisome"/>
    <property type="evidence" value="ECO:0007669"/>
    <property type="project" value="UniProtKB-ARBA"/>
</dbReference>
<keyword evidence="14" id="KW-1185">Reference proteome</keyword>
<comment type="cofactor">
    <cofactor evidence="2">
        <name>Fe cation</name>
        <dbReference type="ChEBI" id="CHEBI:24875"/>
    </cofactor>
</comment>
<keyword evidence="5" id="KW-0479">Metal-binding</keyword>
<dbReference type="SUPFAM" id="SSF51197">
    <property type="entry name" value="Clavaminate synthase-like"/>
    <property type="match status" value="1"/>
</dbReference>
<organism evidence="13 14">
    <name type="scientific">Diploscapter pachys</name>
    <dbReference type="NCBI Taxonomy" id="2018661"/>
    <lineage>
        <taxon>Eukaryota</taxon>
        <taxon>Metazoa</taxon>
        <taxon>Ecdysozoa</taxon>
        <taxon>Nematoda</taxon>
        <taxon>Chromadorea</taxon>
        <taxon>Rhabditida</taxon>
        <taxon>Rhabditina</taxon>
        <taxon>Rhabditomorpha</taxon>
        <taxon>Rhabditoidea</taxon>
        <taxon>Rhabditidae</taxon>
        <taxon>Diploscapter</taxon>
    </lineage>
</organism>
<dbReference type="EMBL" id="LIAE01006434">
    <property type="protein sequence ID" value="PAV89691.1"/>
    <property type="molecule type" value="Genomic_DNA"/>
</dbReference>
<evidence type="ECO:0000256" key="7">
    <source>
        <dbReference type="ARBA" id="ARBA00022964"/>
    </source>
</evidence>
<dbReference type="AlphaFoldDB" id="A0A2A2LTY9"/>
<evidence type="ECO:0000256" key="1">
    <source>
        <dbReference type="ARBA" id="ARBA00001961"/>
    </source>
</evidence>
<name>A0A2A2LTY9_9BILA</name>
<dbReference type="STRING" id="2018661.A0A2A2LTY9"/>
<evidence type="ECO:0000256" key="5">
    <source>
        <dbReference type="ARBA" id="ARBA00022723"/>
    </source>
</evidence>
<dbReference type="FunFam" id="2.60.120.620:FF:000012">
    <property type="entry name" value="Phytanoyl-CoA dioxygenase, peroxisomal"/>
    <property type="match status" value="1"/>
</dbReference>
<dbReference type="GO" id="GO:0048244">
    <property type="term" value="F:phytanoyl-CoA dioxygenase activity"/>
    <property type="evidence" value="ECO:0007669"/>
    <property type="project" value="UniProtKB-EC"/>
</dbReference>
<evidence type="ECO:0000256" key="12">
    <source>
        <dbReference type="ARBA" id="ARBA00034924"/>
    </source>
</evidence>
<sequence length="407" mass="46369">MTTTTLGAGTLDWNSEGLVLSKEQKLFYEKNGYIVIRNCVPQYELERFKNRFREICEKKDVPAEMTVMRDITIAKSEFKQGEKAITKVQDFNGDPVLFDYCKYPTIIDIVKDLIGNQNSSLMSMHTMLINKPPDNGKLTSRHPMHQDLQYFNFRPADFICCAWTAMERINRANGCLVVVPGTHKDPGVLLPHEYPKWEGGVNKAYHGIQNYDPSMPRLHVEMEAGDTVFFHPLLIHGSGTNRTDGFRKAISCHYANDDLCKYVDISGTAQEFTQDEILEIARKRIVKLGMNPDEVKIDFADVWRGRARPINGKRSLDLVVVISDVSGDVDREADGHEQGGHRDWVHSHIPQRQETEHLQDKKMMLRKRLNIAAEIETGSGTKMMKDSPMQITSLMAVCQIIDCMSFD</sequence>
<evidence type="ECO:0000256" key="3">
    <source>
        <dbReference type="ARBA" id="ARBA00004872"/>
    </source>
</evidence>
<evidence type="ECO:0000313" key="13">
    <source>
        <dbReference type="EMBL" id="PAV89691.1"/>
    </source>
</evidence>
<comment type="caution">
    <text evidence="13">The sequence shown here is derived from an EMBL/GenBank/DDBJ whole genome shotgun (WGS) entry which is preliminary data.</text>
</comment>
<dbReference type="Proteomes" id="UP000218231">
    <property type="component" value="Unassembled WGS sequence"/>
</dbReference>
<dbReference type="Pfam" id="PF05721">
    <property type="entry name" value="PhyH"/>
    <property type="match status" value="1"/>
</dbReference>
<evidence type="ECO:0000256" key="6">
    <source>
        <dbReference type="ARBA" id="ARBA00022896"/>
    </source>
</evidence>
<dbReference type="GO" id="GO:0031418">
    <property type="term" value="F:L-ascorbic acid binding"/>
    <property type="evidence" value="ECO:0007669"/>
    <property type="project" value="UniProtKB-KW"/>
</dbReference>
<keyword evidence="6" id="KW-0847">Vitamin C</keyword>
<comment type="pathway">
    <text evidence="3">Lipid metabolism; fatty acid metabolism.</text>
</comment>
<evidence type="ECO:0000313" key="14">
    <source>
        <dbReference type="Proteomes" id="UP000218231"/>
    </source>
</evidence>
<dbReference type="PANTHER" id="PTHR21308:SF1">
    <property type="entry name" value="PHYTANOYL-COA DIOXYGENASE, PEROXISOMAL"/>
    <property type="match status" value="1"/>
</dbReference>
<proteinExistence type="inferred from homology"/>
<keyword evidence="9" id="KW-0408">Iron</keyword>
<dbReference type="InterPro" id="IPR047128">
    <property type="entry name" value="PhyH"/>
</dbReference>
<evidence type="ECO:0000256" key="9">
    <source>
        <dbReference type="ARBA" id="ARBA00023004"/>
    </source>
</evidence>
<dbReference type="OrthoDB" id="2328924at2759"/>
<protein>
    <recommendedName>
        <fullName evidence="10">phytanoyl-CoA dioxygenase</fullName>
        <ecNumber evidence="10">1.14.11.18</ecNumber>
    </recommendedName>
    <alternativeName>
        <fullName evidence="11">Phytanic acid oxidase</fullName>
    </alternativeName>
    <alternativeName>
        <fullName evidence="12">Phytanoyl-CoA alpha-hydroxylase</fullName>
    </alternativeName>
</protein>
<evidence type="ECO:0000256" key="8">
    <source>
        <dbReference type="ARBA" id="ARBA00023002"/>
    </source>
</evidence>
<gene>
    <name evidence="13" type="ORF">WR25_16707</name>
</gene>
<dbReference type="PANTHER" id="PTHR21308">
    <property type="entry name" value="PHYTANOYL-COA ALPHA-HYDROXYLASE"/>
    <property type="match status" value="1"/>
</dbReference>
<keyword evidence="7" id="KW-0223">Dioxygenase</keyword>
<dbReference type="GO" id="GO:0001561">
    <property type="term" value="P:fatty acid alpha-oxidation"/>
    <property type="evidence" value="ECO:0007669"/>
    <property type="project" value="InterPro"/>
</dbReference>
<evidence type="ECO:0000256" key="4">
    <source>
        <dbReference type="ARBA" id="ARBA00005830"/>
    </source>
</evidence>
<evidence type="ECO:0000256" key="11">
    <source>
        <dbReference type="ARBA" id="ARBA00034921"/>
    </source>
</evidence>
<evidence type="ECO:0000256" key="2">
    <source>
        <dbReference type="ARBA" id="ARBA00001962"/>
    </source>
</evidence>
<reference evidence="13 14" key="1">
    <citation type="journal article" date="2017" name="Curr. Biol.">
        <title>Genome architecture and evolution of a unichromosomal asexual nematode.</title>
        <authorList>
            <person name="Fradin H."/>
            <person name="Zegar C."/>
            <person name="Gutwein M."/>
            <person name="Lucas J."/>
            <person name="Kovtun M."/>
            <person name="Corcoran D."/>
            <person name="Baugh L.R."/>
            <person name="Kiontke K."/>
            <person name="Gunsalus K."/>
            <person name="Fitch D.H."/>
            <person name="Piano F."/>
        </authorList>
    </citation>
    <scope>NUCLEOTIDE SEQUENCE [LARGE SCALE GENOMIC DNA]</scope>
    <source>
        <strain evidence="13">PF1309</strain>
    </source>
</reference>